<dbReference type="SUPFAM" id="SSF48452">
    <property type="entry name" value="TPR-like"/>
    <property type="match status" value="3"/>
</dbReference>
<dbReference type="GO" id="GO:0005737">
    <property type="term" value="C:cytoplasm"/>
    <property type="evidence" value="ECO:0007669"/>
    <property type="project" value="UniProtKB-SubCell"/>
</dbReference>
<dbReference type="GO" id="GO:0051879">
    <property type="term" value="F:Hsp90 protein binding"/>
    <property type="evidence" value="ECO:0007669"/>
    <property type="project" value="TreeGrafter"/>
</dbReference>
<feature type="repeat" description="TPR" evidence="5">
    <location>
        <begin position="2"/>
        <end position="35"/>
    </location>
</feature>
<proteinExistence type="predicted"/>
<keyword evidence="9" id="KW-1185">Reference proteome</keyword>
<dbReference type="FunFam" id="1.10.260.100:FF:000002">
    <property type="entry name" value="Stress-induced-phosphoprotein 1 (Hsp70/Hsp90-organizing)"/>
    <property type="match status" value="1"/>
</dbReference>
<keyword evidence="2" id="KW-0963">Cytoplasm</keyword>
<evidence type="ECO:0000256" key="6">
    <source>
        <dbReference type="SAM" id="MobiDB-lite"/>
    </source>
</evidence>
<dbReference type="AlphaFoldDB" id="A0A830HEN7"/>
<feature type="repeat" description="TPR" evidence="5">
    <location>
        <begin position="247"/>
        <end position="280"/>
    </location>
</feature>
<feature type="repeat" description="TPR" evidence="5">
    <location>
        <begin position="70"/>
        <end position="103"/>
    </location>
</feature>
<dbReference type="FunFam" id="1.25.40.10:FF:000027">
    <property type="entry name" value="stress-induced-phosphoprotein 1 isoform X1"/>
    <property type="match status" value="1"/>
</dbReference>
<evidence type="ECO:0000256" key="2">
    <source>
        <dbReference type="ARBA" id="ARBA00022490"/>
    </source>
</evidence>
<dbReference type="InterPro" id="IPR041243">
    <property type="entry name" value="STI1/HOP_DP"/>
</dbReference>
<evidence type="ECO:0000256" key="5">
    <source>
        <dbReference type="PROSITE-ProRule" id="PRU00339"/>
    </source>
</evidence>
<evidence type="ECO:0000256" key="4">
    <source>
        <dbReference type="ARBA" id="ARBA00022803"/>
    </source>
</evidence>
<dbReference type="InterPro" id="IPR011990">
    <property type="entry name" value="TPR-like_helical_dom_sf"/>
</dbReference>
<dbReference type="PANTHER" id="PTHR22904">
    <property type="entry name" value="TPR REPEAT CONTAINING PROTEIN"/>
    <property type="match status" value="1"/>
</dbReference>
<sequence>MADSLKAEGNAAFSAGDFKLAVEKFTAAIDVDASNHVFFSNRSASYASLGDYNSALADAETCVSINPTWPKGYSRLGAALQGMRKFAEAKDAYSKGLELDASNAQMAGGLKECEAALSGAGAGGPMGSMGSMFSSPEMWSKLAANPKTRDYLQQQDYLEKMRAIAADPNKLGSHMNDPRILESMGVVMGVNIFSGDNVKDAMGGAGFTEGSGGSRAAAPTPPPEPTPEPEPEMTEEEKAAKQSKEAALAEKEKGNAAYKAKDFDVAIKHYDAAIALDPKEISFLSNRAAVKFEQAKYAESIEDCEKAIEVGRENRADYKAIARAMTRIGSCHVKQGDLDQGIYWFNKALTEHRNPDTLKKLQNAEKEKKDSEVKAYINPELAAEEKAKGNECFKGDDYPTAVKHYTEALKRLGPDGEGRHLIYSNRAACYTKLFGLNEALKDAELCIEIAPDFVKGYTRKAAAQFFMKDYDKALASYHKGLDVDATNDECKDGVRRCMEQINKANSGQLTEDEMKQRQERAMANPEVQEILGDPVMRQVLNDMQQDPKAAQTHMQNPGVAAKIQKLVNAGIIQVR</sequence>
<dbReference type="Gene3D" id="1.10.260.100">
    <property type="match status" value="2"/>
</dbReference>
<dbReference type="PROSITE" id="PS50005">
    <property type="entry name" value="TPR"/>
    <property type="match status" value="5"/>
</dbReference>
<accession>A0A830HEN7</accession>
<feature type="compositionally biased region" description="Gly residues" evidence="6">
    <location>
        <begin position="203"/>
        <end position="213"/>
    </location>
</feature>
<dbReference type="Pfam" id="PF13432">
    <property type="entry name" value="TPR_16"/>
    <property type="match status" value="1"/>
</dbReference>
<comment type="subcellular location">
    <subcellularLocation>
        <location evidence="1">Cytoplasm</location>
    </subcellularLocation>
</comment>
<feature type="compositionally biased region" description="Basic and acidic residues" evidence="6">
    <location>
        <begin position="236"/>
        <end position="250"/>
    </location>
</feature>
<dbReference type="Pfam" id="PF13181">
    <property type="entry name" value="TPR_8"/>
    <property type="match status" value="2"/>
</dbReference>
<evidence type="ECO:0000256" key="1">
    <source>
        <dbReference type="ARBA" id="ARBA00004496"/>
    </source>
</evidence>
<comment type="caution">
    <text evidence="8">The sequence shown here is derived from an EMBL/GenBank/DDBJ whole genome shotgun (WGS) entry which is preliminary data.</text>
</comment>
<name>A0A830HEN7_9CHLO</name>
<evidence type="ECO:0000313" key="9">
    <source>
        <dbReference type="Proteomes" id="UP000660262"/>
    </source>
</evidence>
<evidence type="ECO:0000313" key="8">
    <source>
        <dbReference type="EMBL" id="GHP03577.1"/>
    </source>
</evidence>
<dbReference type="Proteomes" id="UP000660262">
    <property type="component" value="Unassembled WGS sequence"/>
</dbReference>
<dbReference type="SMART" id="SM00028">
    <property type="entry name" value="TPR"/>
    <property type="match status" value="9"/>
</dbReference>
<keyword evidence="4 5" id="KW-0802">TPR repeat</keyword>
<dbReference type="InterPro" id="IPR006636">
    <property type="entry name" value="STI1_HS-bd"/>
</dbReference>
<dbReference type="SMART" id="SM00727">
    <property type="entry name" value="STI1"/>
    <property type="match status" value="2"/>
</dbReference>
<dbReference type="Pfam" id="PF17830">
    <property type="entry name" value="STI1-HOP_DP"/>
    <property type="match status" value="2"/>
</dbReference>
<dbReference type="FunFam" id="1.25.40.10:FF:000010">
    <property type="entry name" value="Stress-induced phosphoprotein 1"/>
    <property type="match status" value="1"/>
</dbReference>
<dbReference type="OrthoDB" id="2423701at2759"/>
<protein>
    <recommendedName>
        <fullName evidence="7">STI1 domain-containing protein</fullName>
    </recommendedName>
</protein>
<reference evidence="8" key="1">
    <citation type="submission" date="2020-10" db="EMBL/GenBank/DDBJ databases">
        <title>Unveiling of a novel bifunctional photoreceptor, Dualchrome1, isolated from a cosmopolitan green alga.</title>
        <authorList>
            <person name="Suzuki S."/>
            <person name="Kawachi M."/>
        </authorList>
    </citation>
    <scope>NUCLEOTIDE SEQUENCE</scope>
    <source>
        <strain evidence="8">NIES 2893</strain>
    </source>
</reference>
<feature type="region of interest" description="Disordered" evidence="6">
    <location>
        <begin position="203"/>
        <end position="250"/>
    </location>
</feature>
<feature type="domain" description="STI1" evidence="7">
    <location>
        <begin position="135"/>
        <end position="184"/>
    </location>
</feature>
<keyword evidence="3" id="KW-0677">Repeat</keyword>
<evidence type="ECO:0000259" key="7">
    <source>
        <dbReference type="SMART" id="SM00727"/>
    </source>
</evidence>
<dbReference type="Pfam" id="PF13424">
    <property type="entry name" value="TPR_12"/>
    <property type="match status" value="1"/>
</dbReference>
<dbReference type="FunFam" id="1.10.260.100:FF:000004">
    <property type="entry name" value="Putative stress-induced-phosphoprotein 1"/>
    <property type="match status" value="1"/>
</dbReference>
<gene>
    <name evidence="8" type="ORF">PPROV_000233200</name>
</gene>
<feature type="domain" description="STI1" evidence="7">
    <location>
        <begin position="524"/>
        <end position="563"/>
    </location>
</feature>
<dbReference type="EMBL" id="BNJQ01000005">
    <property type="protein sequence ID" value="GHP03577.1"/>
    <property type="molecule type" value="Genomic_DNA"/>
</dbReference>
<feature type="repeat" description="TPR" evidence="5">
    <location>
        <begin position="322"/>
        <end position="355"/>
    </location>
</feature>
<dbReference type="InterPro" id="IPR019734">
    <property type="entry name" value="TPR_rpt"/>
</dbReference>
<feature type="repeat" description="TPR" evidence="5">
    <location>
        <begin position="454"/>
        <end position="487"/>
    </location>
</feature>
<dbReference type="Gene3D" id="1.25.40.10">
    <property type="entry name" value="Tetratricopeptide repeat domain"/>
    <property type="match status" value="3"/>
</dbReference>
<dbReference type="PANTHER" id="PTHR22904:SF533">
    <property type="entry name" value="HSP70-HSP90 ORGANIZING PROTEIN 3"/>
    <property type="match status" value="1"/>
</dbReference>
<dbReference type="FunFam" id="1.25.40.10:FF:000020">
    <property type="entry name" value="Stress-induced phosphoprotein 1"/>
    <property type="match status" value="1"/>
</dbReference>
<evidence type="ECO:0000256" key="3">
    <source>
        <dbReference type="ARBA" id="ARBA00022737"/>
    </source>
</evidence>
<organism evidence="8 9">
    <name type="scientific">Pycnococcus provasolii</name>
    <dbReference type="NCBI Taxonomy" id="41880"/>
    <lineage>
        <taxon>Eukaryota</taxon>
        <taxon>Viridiplantae</taxon>
        <taxon>Chlorophyta</taxon>
        <taxon>Pseudoscourfieldiophyceae</taxon>
        <taxon>Pseudoscourfieldiales</taxon>
        <taxon>Pycnococcaceae</taxon>
        <taxon>Pycnococcus</taxon>
    </lineage>
</organism>